<dbReference type="InterPro" id="IPR006476">
    <property type="entry name" value="CHP01589_pln"/>
</dbReference>
<name>A0ABC8IXA8_ERUVS</name>
<proteinExistence type="predicted"/>
<organism evidence="1 2">
    <name type="scientific">Eruca vesicaria subsp. sativa</name>
    <name type="common">Garden rocket</name>
    <name type="synonym">Eruca sativa</name>
    <dbReference type="NCBI Taxonomy" id="29727"/>
    <lineage>
        <taxon>Eukaryota</taxon>
        <taxon>Viridiplantae</taxon>
        <taxon>Streptophyta</taxon>
        <taxon>Embryophyta</taxon>
        <taxon>Tracheophyta</taxon>
        <taxon>Spermatophyta</taxon>
        <taxon>Magnoliopsida</taxon>
        <taxon>eudicotyledons</taxon>
        <taxon>Gunneridae</taxon>
        <taxon>Pentapetalae</taxon>
        <taxon>rosids</taxon>
        <taxon>malvids</taxon>
        <taxon>Brassicales</taxon>
        <taxon>Brassicaceae</taxon>
        <taxon>Brassiceae</taxon>
        <taxon>Eruca</taxon>
    </lineage>
</organism>
<sequence>MEKPCHASDVSYYVRNEVELCIQNYISFERITKYLEKNDQISKNLTHRVWEKLRKENPVLFSYFDLRCQMALQMRMFNDMLTKQTVRICSQDFSSSTSYKSSSSGDISCSLRILMITKIMSLIQPYISGISVEQTENPYDQVFNSASFSMPNPNVPSIVQWHMRNDQLFQQLLCASSLPMPYANGPSVTQLTIPCDQQDQPLYTTSLPLPDANGPSVQ</sequence>
<reference evidence="1 2" key="1">
    <citation type="submission" date="2022-03" db="EMBL/GenBank/DDBJ databases">
        <authorList>
            <person name="Macdonald S."/>
            <person name="Ahmed S."/>
            <person name="Newling K."/>
        </authorList>
    </citation>
    <scope>NUCLEOTIDE SEQUENCE [LARGE SCALE GENOMIC DNA]</scope>
</reference>
<protein>
    <submittedName>
        <fullName evidence="1">Uncharacterized protein</fullName>
    </submittedName>
</protein>
<gene>
    <name evidence="1" type="ORF">ERUC_LOCUS3918</name>
</gene>
<dbReference type="PANTHER" id="PTHR31871:SF42">
    <property type="entry name" value="LOB DOMAIN-CONTAINING PROTEIN"/>
    <property type="match status" value="1"/>
</dbReference>
<dbReference type="EMBL" id="CAKOAT010061488">
    <property type="protein sequence ID" value="CAH8305632.1"/>
    <property type="molecule type" value="Genomic_DNA"/>
</dbReference>
<comment type="caution">
    <text evidence="1">The sequence shown here is derived from an EMBL/GenBank/DDBJ whole genome shotgun (WGS) entry which is preliminary data.</text>
</comment>
<dbReference type="Proteomes" id="UP001642260">
    <property type="component" value="Unassembled WGS sequence"/>
</dbReference>
<dbReference type="PANTHER" id="PTHR31871">
    <property type="entry name" value="OS02G0137100 PROTEIN"/>
    <property type="match status" value="1"/>
</dbReference>
<accession>A0ABC8IXA8</accession>
<evidence type="ECO:0000313" key="2">
    <source>
        <dbReference type="Proteomes" id="UP001642260"/>
    </source>
</evidence>
<dbReference type="Pfam" id="PF09713">
    <property type="entry name" value="A_thal_3526"/>
    <property type="match status" value="1"/>
</dbReference>
<evidence type="ECO:0000313" key="1">
    <source>
        <dbReference type="EMBL" id="CAH8305632.1"/>
    </source>
</evidence>
<dbReference type="NCBIfam" id="TIGR01589">
    <property type="entry name" value="A_thal_3526"/>
    <property type="match status" value="1"/>
</dbReference>
<dbReference type="AlphaFoldDB" id="A0ABC8IXA8"/>
<keyword evidence="2" id="KW-1185">Reference proteome</keyword>